<sequence>MSRSLLGADAFNVSGSCAVGWLIHLVWSILTPRPAGKRHPKLPLVLPPPGQVIRSQMRLGRWFDGWMGGMF</sequence>
<proteinExistence type="predicted"/>
<gene>
    <name evidence="1" type="ORF">N658DRAFT_500097</name>
</gene>
<keyword evidence="2" id="KW-1185">Reference proteome</keyword>
<evidence type="ECO:0000313" key="2">
    <source>
        <dbReference type="Proteomes" id="UP001305647"/>
    </source>
</evidence>
<organism evidence="1 2">
    <name type="scientific">Parathielavia hyrcaniae</name>
    <dbReference type="NCBI Taxonomy" id="113614"/>
    <lineage>
        <taxon>Eukaryota</taxon>
        <taxon>Fungi</taxon>
        <taxon>Dikarya</taxon>
        <taxon>Ascomycota</taxon>
        <taxon>Pezizomycotina</taxon>
        <taxon>Sordariomycetes</taxon>
        <taxon>Sordariomycetidae</taxon>
        <taxon>Sordariales</taxon>
        <taxon>Chaetomiaceae</taxon>
        <taxon>Parathielavia</taxon>
    </lineage>
</organism>
<dbReference type="EMBL" id="MU863668">
    <property type="protein sequence ID" value="KAK4097785.1"/>
    <property type="molecule type" value="Genomic_DNA"/>
</dbReference>
<accession>A0AAN6PTQ5</accession>
<protein>
    <submittedName>
        <fullName evidence="1">Uncharacterized protein</fullName>
    </submittedName>
</protein>
<reference evidence="1" key="1">
    <citation type="journal article" date="2023" name="Mol. Phylogenet. Evol.">
        <title>Genome-scale phylogeny and comparative genomics of the fungal order Sordariales.</title>
        <authorList>
            <person name="Hensen N."/>
            <person name="Bonometti L."/>
            <person name="Westerberg I."/>
            <person name="Brannstrom I.O."/>
            <person name="Guillou S."/>
            <person name="Cros-Aarteil S."/>
            <person name="Calhoun S."/>
            <person name="Haridas S."/>
            <person name="Kuo A."/>
            <person name="Mondo S."/>
            <person name="Pangilinan J."/>
            <person name="Riley R."/>
            <person name="LaButti K."/>
            <person name="Andreopoulos B."/>
            <person name="Lipzen A."/>
            <person name="Chen C."/>
            <person name="Yan M."/>
            <person name="Daum C."/>
            <person name="Ng V."/>
            <person name="Clum A."/>
            <person name="Steindorff A."/>
            <person name="Ohm R.A."/>
            <person name="Martin F."/>
            <person name="Silar P."/>
            <person name="Natvig D.O."/>
            <person name="Lalanne C."/>
            <person name="Gautier V."/>
            <person name="Ament-Velasquez S.L."/>
            <person name="Kruys A."/>
            <person name="Hutchinson M.I."/>
            <person name="Powell A.J."/>
            <person name="Barry K."/>
            <person name="Miller A.N."/>
            <person name="Grigoriev I.V."/>
            <person name="Debuchy R."/>
            <person name="Gladieux P."/>
            <person name="Hiltunen Thoren M."/>
            <person name="Johannesson H."/>
        </authorList>
    </citation>
    <scope>NUCLEOTIDE SEQUENCE</scope>
    <source>
        <strain evidence="1">CBS 757.83</strain>
    </source>
</reference>
<comment type="caution">
    <text evidence="1">The sequence shown here is derived from an EMBL/GenBank/DDBJ whole genome shotgun (WGS) entry which is preliminary data.</text>
</comment>
<name>A0AAN6PTQ5_9PEZI</name>
<dbReference type="Proteomes" id="UP001305647">
    <property type="component" value="Unassembled WGS sequence"/>
</dbReference>
<reference evidence="1" key="2">
    <citation type="submission" date="2023-05" db="EMBL/GenBank/DDBJ databases">
        <authorList>
            <consortium name="Lawrence Berkeley National Laboratory"/>
            <person name="Steindorff A."/>
            <person name="Hensen N."/>
            <person name="Bonometti L."/>
            <person name="Westerberg I."/>
            <person name="Brannstrom I.O."/>
            <person name="Guillou S."/>
            <person name="Cros-Aarteil S."/>
            <person name="Calhoun S."/>
            <person name="Haridas S."/>
            <person name="Kuo A."/>
            <person name="Mondo S."/>
            <person name="Pangilinan J."/>
            <person name="Riley R."/>
            <person name="Labutti K."/>
            <person name="Andreopoulos B."/>
            <person name="Lipzen A."/>
            <person name="Chen C."/>
            <person name="Yanf M."/>
            <person name="Daum C."/>
            <person name="Ng V."/>
            <person name="Clum A."/>
            <person name="Ohm R."/>
            <person name="Martin F."/>
            <person name="Silar P."/>
            <person name="Natvig D."/>
            <person name="Lalanne C."/>
            <person name="Gautier V."/>
            <person name="Ament-Velasquez S.L."/>
            <person name="Kruys A."/>
            <person name="Hutchinson M.I."/>
            <person name="Powell A.J."/>
            <person name="Barry K."/>
            <person name="Miller A.N."/>
            <person name="Grigoriev I.V."/>
            <person name="Debuchy R."/>
            <person name="Gladieux P."/>
            <person name="Thoren M.H."/>
            <person name="Johannesson H."/>
        </authorList>
    </citation>
    <scope>NUCLEOTIDE SEQUENCE</scope>
    <source>
        <strain evidence="1">CBS 757.83</strain>
    </source>
</reference>
<evidence type="ECO:0000313" key="1">
    <source>
        <dbReference type="EMBL" id="KAK4097785.1"/>
    </source>
</evidence>
<dbReference type="AlphaFoldDB" id="A0AAN6PTQ5"/>